<reference evidence="1" key="1">
    <citation type="submission" date="2023-06" db="EMBL/GenBank/DDBJ databases">
        <authorList>
            <person name="Kurt Z."/>
        </authorList>
    </citation>
    <scope>NUCLEOTIDE SEQUENCE</scope>
</reference>
<comment type="caution">
    <text evidence="1">The sequence shown here is derived from an EMBL/GenBank/DDBJ whole genome shotgun (WGS) entry which is preliminary data.</text>
</comment>
<organism evidence="1">
    <name type="scientific">Hexamita inflata</name>
    <dbReference type="NCBI Taxonomy" id="28002"/>
    <lineage>
        <taxon>Eukaryota</taxon>
        <taxon>Metamonada</taxon>
        <taxon>Diplomonadida</taxon>
        <taxon>Hexamitidae</taxon>
        <taxon>Hexamitinae</taxon>
        <taxon>Hexamita</taxon>
    </lineage>
</organism>
<proteinExistence type="predicted"/>
<sequence>MIVATAQMNVLNLLLPFKNIKQLAQRITLLSVTLIFKHLNIQRRHTRNYILLFYFSFAHVPSLPFSRVTSDPALPQATFLTPSRPGSARCPSSGSLTVSLNHFDQKPSSRRFLAINKSRFPNLSQSKYGFLTVVLILYSCQ</sequence>
<evidence type="ECO:0000313" key="3">
    <source>
        <dbReference type="Proteomes" id="UP001642409"/>
    </source>
</evidence>
<evidence type="ECO:0000313" key="1">
    <source>
        <dbReference type="EMBL" id="CAI9921841.1"/>
    </source>
</evidence>
<protein>
    <submittedName>
        <fullName evidence="2">Hypothetical_protein</fullName>
    </submittedName>
</protein>
<dbReference type="EMBL" id="CAXDID020000569">
    <property type="protein sequence ID" value="CAL6103632.1"/>
    <property type="molecule type" value="Genomic_DNA"/>
</dbReference>
<dbReference type="Proteomes" id="UP001642409">
    <property type="component" value="Unassembled WGS sequence"/>
</dbReference>
<dbReference type="AlphaFoldDB" id="A0AA86NMQ3"/>
<accession>A0AA86NMQ3</accession>
<name>A0AA86NMQ3_9EUKA</name>
<keyword evidence="3" id="KW-1185">Reference proteome</keyword>
<dbReference type="EMBL" id="CATOUU010000234">
    <property type="protein sequence ID" value="CAI9921841.1"/>
    <property type="molecule type" value="Genomic_DNA"/>
</dbReference>
<evidence type="ECO:0000313" key="2">
    <source>
        <dbReference type="EMBL" id="CAL6103632.1"/>
    </source>
</evidence>
<reference evidence="2 3" key="2">
    <citation type="submission" date="2024-07" db="EMBL/GenBank/DDBJ databases">
        <authorList>
            <person name="Akdeniz Z."/>
        </authorList>
    </citation>
    <scope>NUCLEOTIDE SEQUENCE [LARGE SCALE GENOMIC DNA]</scope>
</reference>
<gene>
    <name evidence="2" type="ORF">HINF_LOCUS72236</name>
    <name evidence="1" type="ORF">HINF_LOCUS9486</name>
</gene>